<comment type="caution">
    <text evidence="1">The sequence shown here is derived from an EMBL/GenBank/DDBJ whole genome shotgun (WGS) entry which is preliminary data.</text>
</comment>
<gene>
    <name evidence="1" type="ORF">ACFSCZ_17970</name>
</gene>
<dbReference type="Proteomes" id="UP001597301">
    <property type="component" value="Unassembled WGS sequence"/>
</dbReference>
<sequence length="122" mass="14032">RNHTKRDLLIQQIDGMLEDKEIGKWLIGLLAEEYPRHLVDQPKVVQSTILKYPHFIEEAIREMKRLGLASANDLRDIAVSLEIQSLKKRPDFGIPNEKYKDLVAPERKEDIYISVLQGGAGR</sequence>
<name>A0ABW4KMY5_9BACI</name>
<evidence type="ECO:0000313" key="2">
    <source>
        <dbReference type="Proteomes" id="UP001597301"/>
    </source>
</evidence>
<protein>
    <submittedName>
        <fullName evidence="1">IS21 family transposase</fullName>
    </submittedName>
</protein>
<keyword evidence="2" id="KW-1185">Reference proteome</keyword>
<organism evidence="1 2">
    <name type="scientific">Siminovitchia sediminis</name>
    <dbReference type="NCBI Taxonomy" id="1274353"/>
    <lineage>
        <taxon>Bacteria</taxon>
        <taxon>Bacillati</taxon>
        <taxon>Bacillota</taxon>
        <taxon>Bacilli</taxon>
        <taxon>Bacillales</taxon>
        <taxon>Bacillaceae</taxon>
        <taxon>Siminovitchia</taxon>
    </lineage>
</organism>
<evidence type="ECO:0000313" key="1">
    <source>
        <dbReference type="EMBL" id="MFD1708563.1"/>
    </source>
</evidence>
<feature type="non-terminal residue" evidence="1">
    <location>
        <position position="1"/>
    </location>
</feature>
<dbReference type="EMBL" id="JBHUEO010000112">
    <property type="protein sequence ID" value="MFD1708563.1"/>
    <property type="molecule type" value="Genomic_DNA"/>
</dbReference>
<accession>A0ABW4KMY5</accession>
<reference evidence="2" key="1">
    <citation type="journal article" date="2019" name="Int. J. Syst. Evol. Microbiol.">
        <title>The Global Catalogue of Microorganisms (GCM) 10K type strain sequencing project: providing services to taxonomists for standard genome sequencing and annotation.</title>
        <authorList>
            <consortium name="The Broad Institute Genomics Platform"/>
            <consortium name="The Broad Institute Genome Sequencing Center for Infectious Disease"/>
            <person name="Wu L."/>
            <person name="Ma J."/>
        </authorList>
    </citation>
    <scope>NUCLEOTIDE SEQUENCE [LARGE SCALE GENOMIC DNA]</scope>
    <source>
        <strain evidence="2">CGMCC 1.12295</strain>
    </source>
</reference>
<proteinExistence type="predicted"/>